<evidence type="ECO:0000256" key="6">
    <source>
        <dbReference type="ARBA" id="ARBA00022679"/>
    </source>
</evidence>
<feature type="transmembrane region" description="Helical" evidence="14">
    <location>
        <begin position="36"/>
        <end position="55"/>
    </location>
</feature>
<dbReference type="GO" id="GO:0005524">
    <property type="term" value="F:ATP binding"/>
    <property type="evidence" value="ECO:0007669"/>
    <property type="project" value="UniProtKB-KW"/>
</dbReference>
<feature type="transmembrane region" description="Helical" evidence="14">
    <location>
        <begin position="6"/>
        <end position="24"/>
    </location>
</feature>
<dbReference type="Pfam" id="PF00512">
    <property type="entry name" value="HisKA"/>
    <property type="match status" value="1"/>
</dbReference>
<dbReference type="RefSeq" id="WP_127197335.1">
    <property type="nucleotide sequence ID" value="NZ_RZNX01000001.1"/>
</dbReference>
<dbReference type="SUPFAM" id="SSF55874">
    <property type="entry name" value="ATPase domain of HSP90 chaperone/DNA topoisomerase II/histidine kinase"/>
    <property type="match status" value="1"/>
</dbReference>
<evidence type="ECO:0000256" key="13">
    <source>
        <dbReference type="ARBA" id="ARBA00023136"/>
    </source>
</evidence>
<evidence type="ECO:0000256" key="11">
    <source>
        <dbReference type="ARBA" id="ARBA00022989"/>
    </source>
</evidence>
<protein>
    <recommendedName>
        <fullName evidence="3">histidine kinase</fullName>
        <ecNumber evidence="3">2.7.13.3</ecNumber>
    </recommendedName>
</protein>
<evidence type="ECO:0000256" key="10">
    <source>
        <dbReference type="ARBA" id="ARBA00022840"/>
    </source>
</evidence>
<dbReference type="PANTHER" id="PTHR43065:SF46">
    <property type="entry name" value="C4-DICARBOXYLATE TRANSPORT SENSOR PROTEIN DCTB"/>
    <property type="match status" value="1"/>
</dbReference>
<accession>A0A433XNI4</accession>
<organism evidence="16 17">
    <name type="scientific">Paenibacillus zeisoli</name>
    <dbReference type="NCBI Taxonomy" id="2496267"/>
    <lineage>
        <taxon>Bacteria</taxon>
        <taxon>Bacillati</taxon>
        <taxon>Bacillota</taxon>
        <taxon>Bacilli</taxon>
        <taxon>Bacillales</taxon>
        <taxon>Paenibacillaceae</taxon>
        <taxon>Paenibacillus</taxon>
    </lineage>
</organism>
<dbReference type="Proteomes" id="UP000272464">
    <property type="component" value="Unassembled WGS sequence"/>
</dbReference>
<dbReference type="EC" id="2.7.13.3" evidence="3"/>
<keyword evidence="4" id="KW-1003">Cell membrane</keyword>
<evidence type="ECO:0000256" key="1">
    <source>
        <dbReference type="ARBA" id="ARBA00000085"/>
    </source>
</evidence>
<feature type="domain" description="Histidine kinase" evidence="15">
    <location>
        <begin position="212"/>
        <end position="417"/>
    </location>
</feature>
<feature type="transmembrane region" description="Helical" evidence="14">
    <location>
        <begin position="95"/>
        <end position="115"/>
    </location>
</feature>
<keyword evidence="12" id="KW-0902">Two-component regulatory system</keyword>
<dbReference type="PROSITE" id="PS50109">
    <property type="entry name" value="HIS_KIN"/>
    <property type="match status" value="1"/>
</dbReference>
<feature type="transmembrane region" description="Helical" evidence="14">
    <location>
        <begin position="127"/>
        <end position="151"/>
    </location>
</feature>
<evidence type="ECO:0000256" key="7">
    <source>
        <dbReference type="ARBA" id="ARBA00022692"/>
    </source>
</evidence>
<evidence type="ECO:0000313" key="17">
    <source>
        <dbReference type="Proteomes" id="UP000272464"/>
    </source>
</evidence>
<proteinExistence type="predicted"/>
<keyword evidence="5" id="KW-0597">Phosphoprotein</keyword>
<gene>
    <name evidence="16" type="ORF">EJP77_01025</name>
</gene>
<dbReference type="SMART" id="SM00388">
    <property type="entry name" value="HisKA"/>
    <property type="match status" value="1"/>
</dbReference>
<feature type="transmembrane region" description="Helical" evidence="14">
    <location>
        <begin position="163"/>
        <end position="181"/>
    </location>
</feature>
<dbReference type="InterPro" id="IPR004358">
    <property type="entry name" value="Sig_transdc_His_kin-like_C"/>
</dbReference>
<evidence type="ECO:0000256" key="9">
    <source>
        <dbReference type="ARBA" id="ARBA00022777"/>
    </source>
</evidence>
<feature type="transmembrane region" description="Helical" evidence="14">
    <location>
        <begin position="67"/>
        <end position="88"/>
    </location>
</feature>
<evidence type="ECO:0000256" key="2">
    <source>
        <dbReference type="ARBA" id="ARBA00004651"/>
    </source>
</evidence>
<evidence type="ECO:0000256" key="5">
    <source>
        <dbReference type="ARBA" id="ARBA00022553"/>
    </source>
</evidence>
<dbReference type="InterPro" id="IPR003594">
    <property type="entry name" value="HATPase_dom"/>
</dbReference>
<dbReference type="InterPro" id="IPR005467">
    <property type="entry name" value="His_kinase_dom"/>
</dbReference>
<dbReference type="InterPro" id="IPR036890">
    <property type="entry name" value="HATPase_C_sf"/>
</dbReference>
<dbReference type="Gene3D" id="3.30.565.10">
    <property type="entry name" value="Histidine kinase-like ATPase, C-terminal domain"/>
    <property type="match status" value="1"/>
</dbReference>
<dbReference type="GO" id="GO:0005886">
    <property type="term" value="C:plasma membrane"/>
    <property type="evidence" value="ECO:0007669"/>
    <property type="project" value="UniProtKB-SubCell"/>
</dbReference>
<evidence type="ECO:0000256" key="14">
    <source>
        <dbReference type="SAM" id="Phobius"/>
    </source>
</evidence>
<evidence type="ECO:0000313" key="16">
    <source>
        <dbReference type="EMBL" id="RUT35635.1"/>
    </source>
</evidence>
<evidence type="ECO:0000259" key="15">
    <source>
        <dbReference type="PROSITE" id="PS50109"/>
    </source>
</evidence>
<keyword evidence="7 14" id="KW-0812">Transmembrane</keyword>
<keyword evidence="9 16" id="KW-0418">Kinase</keyword>
<comment type="subcellular location">
    <subcellularLocation>
        <location evidence="2">Cell membrane</location>
        <topology evidence="2">Multi-pass membrane protein</topology>
    </subcellularLocation>
</comment>
<dbReference type="CDD" id="cd00075">
    <property type="entry name" value="HATPase"/>
    <property type="match status" value="1"/>
</dbReference>
<dbReference type="CDD" id="cd00082">
    <property type="entry name" value="HisKA"/>
    <property type="match status" value="1"/>
</dbReference>
<evidence type="ECO:0000256" key="12">
    <source>
        <dbReference type="ARBA" id="ARBA00023012"/>
    </source>
</evidence>
<dbReference type="EMBL" id="RZNX01000001">
    <property type="protein sequence ID" value="RUT35635.1"/>
    <property type="molecule type" value="Genomic_DNA"/>
</dbReference>
<dbReference type="SUPFAM" id="SSF47384">
    <property type="entry name" value="Homodimeric domain of signal transducing histidine kinase"/>
    <property type="match status" value="1"/>
</dbReference>
<dbReference type="InterPro" id="IPR003661">
    <property type="entry name" value="HisK_dim/P_dom"/>
</dbReference>
<name>A0A433XNI4_9BACL</name>
<dbReference type="PRINTS" id="PR00344">
    <property type="entry name" value="BCTRLSENSOR"/>
</dbReference>
<dbReference type="PANTHER" id="PTHR43065">
    <property type="entry name" value="SENSOR HISTIDINE KINASE"/>
    <property type="match status" value="1"/>
</dbReference>
<keyword evidence="11 14" id="KW-1133">Transmembrane helix</keyword>
<keyword evidence="13 14" id="KW-0472">Membrane</keyword>
<reference evidence="16 17" key="1">
    <citation type="submission" date="2018-12" db="EMBL/GenBank/DDBJ databases">
        <authorList>
            <person name="Sun L."/>
            <person name="Chen Z."/>
        </authorList>
    </citation>
    <scope>NUCLEOTIDE SEQUENCE [LARGE SCALE GENOMIC DNA]</scope>
    <source>
        <strain evidence="16 17">3-5-3</strain>
    </source>
</reference>
<dbReference type="InterPro" id="IPR011620">
    <property type="entry name" value="Sig_transdc_His_kinase_LytS_TM"/>
</dbReference>
<dbReference type="InterPro" id="IPR036097">
    <property type="entry name" value="HisK_dim/P_sf"/>
</dbReference>
<dbReference type="GO" id="GO:0071555">
    <property type="term" value="P:cell wall organization"/>
    <property type="evidence" value="ECO:0007669"/>
    <property type="project" value="InterPro"/>
</dbReference>
<sequence length="419" mass="46819">MVLEKLILNILFVLAPILIYTAFGDGGKHLRSRIEIGLIMGISSSLCLLFSYQALDLYWDLRYVPLIIATVYGGPIAGLINVLMLFAFRTYLGEHGLLMGLTCITIAYLGAIWFAKRVFSTTGRLRIRAATLISFICSCIMLLVQTFALLIHSPIHIMDFSPFPIILLFEFVQILATWLSATLQELYLERAAMREVIERAEKLKTLGEVASSIAHEVRNPLTAVQGFLQLMKASIIEGTNQKYLQIALDELARAEAVIHEYLNFSKPKLMKYDQISLTHLMENIQLILTPIASPRSIRLVIHVRQNILIFADLKQLQQALVNLIKNAIEASRDQSVVLVELSQLECHAEIRIRDKGKGMTPGEIQRIGTLFYTTKENGTGLGATVALRIIEAMKGNVHFESEVGKGTVCIIKLPLEPVS</sequence>
<keyword evidence="8" id="KW-0547">Nucleotide-binding</keyword>
<dbReference type="AlphaFoldDB" id="A0A433XNI4"/>
<comment type="catalytic activity">
    <reaction evidence="1">
        <text>ATP + protein L-histidine = ADP + protein N-phospho-L-histidine.</text>
        <dbReference type="EC" id="2.7.13.3"/>
    </reaction>
</comment>
<dbReference type="SMART" id="SM00387">
    <property type="entry name" value="HATPase_c"/>
    <property type="match status" value="1"/>
</dbReference>
<keyword evidence="17" id="KW-1185">Reference proteome</keyword>
<dbReference type="Pfam" id="PF02518">
    <property type="entry name" value="HATPase_c"/>
    <property type="match status" value="1"/>
</dbReference>
<dbReference type="GO" id="GO:0000155">
    <property type="term" value="F:phosphorelay sensor kinase activity"/>
    <property type="evidence" value="ECO:0007669"/>
    <property type="project" value="InterPro"/>
</dbReference>
<keyword evidence="10" id="KW-0067">ATP-binding</keyword>
<keyword evidence="6" id="KW-0808">Transferase</keyword>
<dbReference type="Pfam" id="PF07694">
    <property type="entry name" value="5TM-5TMR_LYT"/>
    <property type="match status" value="1"/>
</dbReference>
<comment type="caution">
    <text evidence="16">The sequence shown here is derived from an EMBL/GenBank/DDBJ whole genome shotgun (WGS) entry which is preliminary data.</text>
</comment>
<evidence type="ECO:0000256" key="3">
    <source>
        <dbReference type="ARBA" id="ARBA00012438"/>
    </source>
</evidence>
<dbReference type="OrthoDB" id="9815750at2"/>
<dbReference type="Gene3D" id="1.10.287.130">
    <property type="match status" value="1"/>
</dbReference>
<evidence type="ECO:0000256" key="4">
    <source>
        <dbReference type="ARBA" id="ARBA00022475"/>
    </source>
</evidence>
<evidence type="ECO:0000256" key="8">
    <source>
        <dbReference type="ARBA" id="ARBA00022741"/>
    </source>
</evidence>